<name>A0ACA9P4S9_9GLOM</name>
<comment type="caution">
    <text evidence="1">The sequence shown here is derived from an EMBL/GenBank/DDBJ whole genome shotgun (WGS) entry which is preliminary data.</text>
</comment>
<reference evidence="1" key="1">
    <citation type="submission" date="2021-06" db="EMBL/GenBank/DDBJ databases">
        <authorList>
            <person name="Kallberg Y."/>
            <person name="Tangrot J."/>
            <person name="Rosling A."/>
        </authorList>
    </citation>
    <scope>NUCLEOTIDE SEQUENCE</scope>
    <source>
        <strain evidence="1">28 12/20/2015</strain>
    </source>
</reference>
<sequence>REIIDLATELNIIHKGEYNKVFQKVKDIETNIQKTIPEKVKDMKEDRNSPQKAYEQCPGCIFGKRNKKTKEFFCSKLHGEIYLKKKEEEELERLNQKAKKYDEEIEELEKDLKETDRDEIADLSADKKRLCREYQKNIEEKERILKEKNNYQQSLGDSSSQSDNGNNNNSNNDSNYSPFSNNNSSDNSTS</sequence>
<evidence type="ECO:0000313" key="1">
    <source>
        <dbReference type="EMBL" id="CAG8689640.1"/>
    </source>
</evidence>
<gene>
    <name evidence="1" type="ORF">SPELUC_LOCUS10680</name>
</gene>
<proteinExistence type="predicted"/>
<accession>A0ACA9P4S9</accession>
<dbReference type="Proteomes" id="UP000789366">
    <property type="component" value="Unassembled WGS sequence"/>
</dbReference>
<protein>
    <submittedName>
        <fullName evidence="1">14717_t:CDS:1</fullName>
    </submittedName>
</protein>
<dbReference type="EMBL" id="CAJVPW010020546">
    <property type="protein sequence ID" value="CAG8689640.1"/>
    <property type="molecule type" value="Genomic_DNA"/>
</dbReference>
<evidence type="ECO:0000313" key="2">
    <source>
        <dbReference type="Proteomes" id="UP000789366"/>
    </source>
</evidence>
<feature type="non-terminal residue" evidence="1">
    <location>
        <position position="1"/>
    </location>
</feature>
<organism evidence="1 2">
    <name type="scientific">Cetraspora pellucida</name>
    <dbReference type="NCBI Taxonomy" id="1433469"/>
    <lineage>
        <taxon>Eukaryota</taxon>
        <taxon>Fungi</taxon>
        <taxon>Fungi incertae sedis</taxon>
        <taxon>Mucoromycota</taxon>
        <taxon>Glomeromycotina</taxon>
        <taxon>Glomeromycetes</taxon>
        <taxon>Diversisporales</taxon>
        <taxon>Gigasporaceae</taxon>
        <taxon>Cetraspora</taxon>
    </lineage>
</organism>
<keyword evidence="2" id="KW-1185">Reference proteome</keyword>